<dbReference type="CDD" id="cd22954">
    <property type="entry name" value="PLL_lectin"/>
    <property type="match status" value="1"/>
</dbReference>
<reference evidence="2 3" key="1">
    <citation type="submission" date="2016-04" db="EMBL/GenBank/DDBJ databases">
        <title>A degradative enzymes factory behind the ericoid mycorrhizal symbiosis.</title>
        <authorList>
            <consortium name="DOE Joint Genome Institute"/>
            <person name="Martino E."/>
            <person name="Morin E."/>
            <person name="Grelet G."/>
            <person name="Kuo A."/>
            <person name="Kohler A."/>
            <person name="Daghino S."/>
            <person name="Barry K."/>
            <person name="Choi C."/>
            <person name="Cichocki N."/>
            <person name="Clum A."/>
            <person name="Copeland A."/>
            <person name="Hainaut M."/>
            <person name="Haridas S."/>
            <person name="Labutti K."/>
            <person name="Lindquist E."/>
            <person name="Lipzen A."/>
            <person name="Khouja H.-R."/>
            <person name="Murat C."/>
            <person name="Ohm R."/>
            <person name="Olson A."/>
            <person name="Spatafora J."/>
            <person name="Veneault-Fourrey C."/>
            <person name="Henrissat B."/>
            <person name="Grigoriev I."/>
            <person name="Martin F."/>
            <person name="Perotto S."/>
        </authorList>
    </citation>
    <scope>NUCLEOTIDE SEQUENCE [LARGE SCALE GENOMIC DNA]</scope>
    <source>
        <strain evidence="2 3">F</strain>
    </source>
</reference>
<organism evidence="2 3">
    <name type="scientific">Hyaloscypha variabilis (strain UAMH 11265 / GT02V1 / F)</name>
    <name type="common">Meliniomyces variabilis</name>
    <dbReference type="NCBI Taxonomy" id="1149755"/>
    <lineage>
        <taxon>Eukaryota</taxon>
        <taxon>Fungi</taxon>
        <taxon>Dikarya</taxon>
        <taxon>Ascomycota</taxon>
        <taxon>Pezizomycotina</taxon>
        <taxon>Leotiomycetes</taxon>
        <taxon>Helotiales</taxon>
        <taxon>Hyaloscyphaceae</taxon>
        <taxon>Hyaloscypha</taxon>
        <taxon>Hyaloscypha variabilis</taxon>
    </lineage>
</organism>
<dbReference type="Pfam" id="PF26607">
    <property type="entry name" value="DUF8189"/>
    <property type="match status" value="1"/>
</dbReference>
<evidence type="ECO:0000313" key="3">
    <source>
        <dbReference type="Proteomes" id="UP000235786"/>
    </source>
</evidence>
<dbReference type="PROSITE" id="PS01159">
    <property type="entry name" value="WW_DOMAIN_1"/>
    <property type="match status" value="1"/>
</dbReference>
<dbReference type="SUPFAM" id="SSF89372">
    <property type="entry name" value="Fucose-specific lectin"/>
    <property type="match status" value="2"/>
</dbReference>
<proteinExistence type="predicted"/>
<evidence type="ECO:0000313" key="2">
    <source>
        <dbReference type="EMBL" id="PMD44542.1"/>
    </source>
</evidence>
<dbReference type="EMBL" id="KZ613941">
    <property type="protein sequence ID" value="PMD44542.1"/>
    <property type="molecule type" value="Genomic_DNA"/>
</dbReference>
<name>A0A2J6S1B8_HYAVF</name>
<dbReference type="Proteomes" id="UP000235786">
    <property type="component" value="Unassembled WGS sequence"/>
</dbReference>
<feature type="domain" description="WW" evidence="1">
    <location>
        <begin position="10"/>
        <end position="44"/>
    </location>
</feature>
<gene>
    <name evidence="2" type="ORF">L207DRAFT_630864</name>
</gene>
<dbReference type="STRING" id="1149755.A0A2J6S1B8"/>
<dbReference type="AlphaFoldDB" id="A0A2J6S1B8"/>
<dbReference type="InterPro" id="IPR058502">
    <property type="entry name" value="PLL-like_beta-prop"/>
</dbReference>
<evidence type="ECO:0000259" key="1">
    <source>
        <dbReference type="PROSITE" id="PS50020"/>
    </source>
</evidence>
<dbReference type="InterPro" id="IPR001202">
    <property type="entry name" value="WW_dom"/>
</dbReference>
<dbReference type="OrthoDB" id="406838at2759"/>
<keyword evidence="3" id="KW-1185">Reference proteome</keyword>
<protein>
    <submittedName>
        <fullName evidence="2">Fucose-specific lectin</fullName>
    </submittedName>
</protein>
<accession>A0A2J6S1B8</accession>
<keyword evidence="2" id="KW-0430">Lectin</keyword>
<dbReference type="GO" id="GO:0030246">
    <property type="term" value="F:carbohydrate binding"/>
    <property type="evidence" value="ECO:0007669"/>
    <property type="project" value="UniProtKB-KW"/>
</dbReference>
<sequence>MGPAITPQPPRVTPGWTPEWSSQYNTWFYVNDYMKDSTWEVPTVPAQSPASERGVGGTLQNHKGAVVTGAAVLGLAAAGLLEHERHKHESQSQAGGFSQISTVSTQKVSGSGLPIVGEGNSWGGVVPQYIYKPSLISVVSWGPGRLDAFVVGTDRALYHRAHSGGGWIPSTYERLGGHCTCPPVVATGGLNNLDIYVLGGEDKLWRKWWLNAWAPAMTDYQCMSDVPLLKGSPPTIIARGLNRTDVFSLGTDRQLLHKWWDGNVWNPSLTAWQPLGGSFASPPAVVSSTPTSLVLIGLGTDGQMHHKAFWGNAWYPSISGWDAFGGPFISAPNITSWGPDRFDIFATGADHRMHHRWWSNGTWSQSWEVHGGTLGSMPVAVSWGRHRLDVFARGVDGALLHKAWEGNRWVPSQHEWESHGGSFHGAPAAVCWGPNRIDVLAVAEADGDPQHKAWSGASWTPWETLGGKALFLE</sequence>
<dbReference type="Gene3D" id="2.120.10.70">
    <property type="entry name" value="Fucose-specific lectin"/>
    <property type="match status" value="3"/>
</dbReference>
<dbReference type="PROSITE" id="PS50020">
    <property type="entry name" value="WW_DOMAIN_2"/>
    <property type="match status" value="1"/>
</dbReference>